<feature type="domain" description="Thiamin pyrophosphokinase thiamin-binding" evidence="6">
    <location>
        <begin position="154"/>
        <end position="217"/>
    </location>
</feature>
<dbReference type="SUPFAM" id="SSF63999">
    <property type="entry name" value="Thiamin pyrophosphokinase, catalytic domain"/>
    <property type="match status" value="1"/>
</dbReference>
<dbReference type="EC" id="2.7.6.2" evidence="5"/>
<evidence type="ECO:0000313" key="8">
    <source>
        <dbReference type="Proteomes" id="UP000235682"/>
    </source>
</evidence>
<comment type="caution">
    <text evidence="7">The sequence shown here is derived from an EMBL/GenBank/DDBJ whole genome shotgun (WGS) entry which is preliminary data.</text>
</comment>
<dbReference type="InterPro" id="IPR053149">
    <property type="entry name" value="TPK"/>
</dbReference>
<keyword evidence="1" id="KW-0808">Transferase</keyword>
<proteinExistence type="predicted"/>
<name>A0A2N6SMW8_9LACT</name>
<dbReference type="SMART" id="SM00983">
    <property type="entry name" value="TPK_B1_binding"/>
    <property type="match status" value="1"/>
</dbReference>
<evidence type="ECO:0000256" key="5">
    <source>
        <dbReference type="NCBIfam" id="TIGR01378"/>
    </source>
</evidence>
<dbReference type="GO" id="GO:0009229">
    <property type="term" value="P:thiamine diphosphate biosynthetic process"/>
    <property type="evidence" value="ECO:0007669"/>
    <property type="project" value="InterPro"/>
</dbReference>
<evidence type="ECO:0000259" key="6">
    <source>
        <dbReference type="SMART" id="SM00983"/>
    </source>
</evidence>
<dbReference type="EMBL" id="PNHE01000015">
    <property type="protein sequence ID" value="PMC58399.1"/>
    <property type="molecule type" value="Genomic_DNA"/>
</dbReference>
<evidence type="ECO:0000313" key="7">
    <source>
        <dbReference type="EMBL" id="PMC58399.1"/>
    </source>
</evidence>
<evidence type="ECO:0000256" key="3">
    <source>
        <dbReference type="ARBA" id="ARBA00022777"/>
    </source>
</evidence>
<keyword evidence="2" id="KW-0547">Nucleotide-binding</keyword>
<evidence type="ECO:0000256" key="2">
    <source>
        <dbReference type="ARBA" id="ARBA00022741"/>
    </source>
</evidence>
<dbReference type="GO" id="GO:0030975">
    <property type="term" value="F:thiamine binding"/>
    <property type="evidence" value="ECO:0007669"/>
    <property type="project" value="InterPro"/>
</dbReference>
<dbReference type="RefSeq" id="WP_102227599.1">
    <property type="nucleotide sequence ID" value="NZ_PNFY01000010.1"/>
</dbReference>
<organism evidence="7 8">
    <name type="scientific">Dolosicoccus paucivorans</name>
    <dbReference type="NCBI Taxonomy" id="84521"/>
    <lineage>
        <taxon>Bacteria</taxon>
        <taxon>Bacillati</taxon>
        <taxon>Bacillota</taxon>
        <taxon>Bacilli</taxon>
        <taxon>Lactobacillales</taxon>
        <taxon>Aerococcaceae</taxon>
        <taxon>Dolosicoccus</taxon>
    </lineage>
</organism>
<dbReference type="CDD" id="cd07995">
    <property type="entry name" value="TPK"/>
    <property type="match status" value="1"/>
</dbReference>
<dbReference type="PANTHER" id="PTHR41299:SF1">
    <property type="entry name" value="THIAMINE PYROPHOSPHOKINASE"/>
    <property type="match status" value="1"/>
</dbReference>
<dbReference type="Gene3D" id="3.40.50.10240">
    <property type="entry name" value="Thiamin pyrophosphokinase, catalytic domain"/>
    <property type="match status" value="1"/>
</dbReference>
<keyword evidence="3 7" id="KW-0418">Kinase</keyword>
<keyword evidence="4" id="KW-0067">ATP-binding</keyword>
<dbReference type="Pfam" id="PF04265">
    <property type="entry name" value="TPK_B1_binding"/>
    <property type="match status" value="1"/>
</dbReference>
<dbReference type="Proteomes" id="UP000235682">
    <property type="component" value="Unassembled WGS sequence"/>
</dbReference>
<dbReference type="PANTHER" id="PTHR41299">
    <property type="entry name" value="THIAMINE PYROPHOSPHOKINASE"/>
    <property type="match status" value="1"/>
</dbReference>
<sequence>MERDCVVVVAGAPIKDTRWLKQTLDSHPNAYRIGVDRGALKLSRLGFHLDEAVGDFDSVSEEEFCLIKQSTHQLTQLPREKDLTDLDEALLHITSNPSLNNKPVYIYGALGSGGGRLDHLLHNISLFSRELFKPLLSRVHLIEKDQEVLVFKPGFHLIKEAPRWQYFGVFTLNSVKQLTIQQAKYTLEPTDTKGFTSWISNEFIPHQDALIQFESGIVFVVLTALT</sequence>
<dbReference type="GO" id="GO:0006772">
    <property type="term" value="P:thiamine metabolic process"/>
    <property type="evidence" value="ECO:0007669"/>
    <property type="project" value="UniProtKB-UniRule"/>
</dbReference>
<dbReference type="STRING" id="84521.SAMN04487994_100456"/>
<protein>
    <recommendedName>
        <fullName evidence="5">Thiamine diphosphokinase</fullName>
        <ecNumber evidence="5">2.7.6.2</ecNumber>
    </recommendedName>
</protein>
<dbReference type="NCBIfam" id="TIGR01378">
    <property type="entry name" value="thi_PPkinase"/>
    <property type="match status" value="1"/>
</dbReference>
<reference evidence="7 8" key="1">
    <citation type="submission" date="2017-09" db="EMBL/GenBank/DDBJ databases">
        <title>Bacterial strain isolated from the female urinary microbiota.</title>
        <authorList>
            <person name="Thomas-White K."/>
            <person name="Kumar N."/>
            <person name="Forster S."/>
            <person name="Putonti C."/>
            <person name="Lawley T."/>
            <person name="Wolfe A.J."/>
        </authorList>
    </citation>
    <scope>NUCLEOTIDE SEQUENCE [LARGE SCALE GENOMIC DNA]</scope>
    <source>
        <strain evidence="7 8">UMB0852</strain>
    </source>
</reference>
<keyword evidence="8" id="KW-1185">Reference proteome</keyword>
<dbReference type="AlphaFoldDB" id="A0A2N6SMW8"/>
<dbReference type="Pfam" id="PF04263">
    <property type="entry name" value="TPK_catalytic"/>
    <property type="match status" value="1"/>
</dbReference>
<dbReference type="GO" id="GO:0004788">
    <property type="term" value="F:thiamine diphosphokinase activity"/>
    <property type="evidence" value="ECO:0007669"/>
    <property type="project" value="UniProtKB-UniRule"/>
</dbReference>
<gene>
    <name evidence="7" type="ORF">CJ205_04565</name>
</gene>
<dbReference type="InterPro" id="IPR006282">
    <property type="entry name" value="Thi_PPkinase"/>
</dbReference>
<dbReference type="OrthoDB" id="9804377at2"/>
<dbReference type="GO" id="GO:0016301">
    <property type="term" value="F:kinase activity"/>
    <property type="evidence" value="ECO:0007669"/>
    <property type="project" value="UniProtKB-KW"/>
</dbReference>
<accession>A0A2N6SMW8</accession>
<evidence type="ECO:0000256" key="4">
    <source>
        <dbReference type="ARBA" id="ARBA00022840"/>
    </source>
</evidence>
<dbReference type="GO" id="GO:0005524">
    <property type="term" value="F:ATP binding"/>
    <property type="evidence" value="ECO:0007669"/>
    <property type="project" value="UniProtKB-KW"/>
</dbReference>
<dbReference type="InterPro" id="IPR036759">
    <property type="entry name" value="TPK_catalytic_sf"/>
</dbReference>
<dbReference type="InterPro" id="IPR007373">
    <property type="entry name" value="Thiamin_PyroPKinase_B1-bd"/>
</dbReference>
<dbReference type="InterPro" id="IPR007371">
    <property type="entry name" value="TPK_catalytic"/>
</dbReference>
<evidence type="ECO:0000256" key="1">
    <source>
        <dbReference type="ARBA" id="ARBA00022679"/>
    </source>
</evidence>